<dbReference type="GO" id="GO:0048029">
    <property type="term" value="F:monosaccharide binding"/>
    <property type="evidence" value="ECO:0007669"/>
    <property type="project" value="TreeGrafter"/>
</dbReference>
<dbReference type="PANTHER" id="PTHR11469:SF1">
    <property type="entry name" value="GLUCOSE-6-PHOSPHATE ISOMERASE"/>
    <property type="match status" value="1"/>
</dbReference>
<accession>A0A4Q0XYN3</accession>
<evidence type="ECO:0000256" key="3">
    <source>
        <dbReference type="ARBA" id="ARBA00023235"/>
    </source>
</evidence>
<dbReference type="EMBL" id="PDKO01000006">
    <property type="protein sequence ID" value="RXJ62767.1"/>
    <property type="molecule type" value="Genomic_DNA"/>
</dbReference>
<dbReference type="UniPathway" id="UPA00109">
    <property type="reaction ID" value="UER00181"/>
</dbReference>
<dbReference type="STRING" id="877500.GCA_000935065_01949"/>
<protein>
    <recommendedName>
        <fullName evidence="4">Glucose-6-phosphate isomerase</fullName>
        <shortName evidence="4">GPI</shortName>
        <ecNumber evidence="4">5.3.1.9</ecNumber>
    </recommendedName>
    <alternativeName>
        <fullName evidence="4">Phosphoglucose isomerase</fullName>
        <shortName evidence="4">PGI</shortName>
    </alternativeName>
    <alternativeName>
        <fullName evidence="4">Phosphohexose isomerase</fullName>
        <shortName evidence="4">PHI</shortName>
    </alternativeName>
</protein>
<dbReference type="Gene3D" id="3.40.50.10490">
    <property type="entry name" value="Glucose-6-phosphate isomerase like protein, domain 1"/>
    <property type="match status" value="2"/>
</dbReference>
<comment type="pathway">
    <text evidence="4">Carbohydrate biosynthesis; gluconeogenesis.</text>
</comment>
<dbReference type="UniPathway" id="UPA00138"/>
<reference evidence="6 7" key="1">
    <citation type="submission" date="2017-10" db="EMBL/GenBank/DDBJ databases">
        <title>Genomics of the genus Arcobacter.</title>
        <authorList>
            <person name="Perez-Cataluna A."/>
            <person name="Figueras M.J."/>
        </authorList>
    </citation>
    <scope>NUCLEOTIDE SEQUENCE [LARGE SCALE GENOMIC DNA]</scope>
    <source>
        <strain evidence="6 7">DSM 24636</strain>
    </source>
</reference>
<comment type="pathway">
    <text evidence="4 5">Carbohydrate degradation; glycolysis; D-glyceraldehyde 3-phosphate and glycerone phosphate from D-glucose: step 2/4.</text>
</comment>
<proteinExistence type="inferred from homology"/>
<organism evidence="6 7">
    <name type="scientific">Halarcobacter anaerophilus</name>
    <dbReference type="NCBI Taxonomy" id="877500"/>
    <lineage>
        <taxon>Bacteria</taxon>
        <taxon>Pseudomonadati</taxon>
        <taxon>Campylobacterota</taxon>
        <taxon>Epsilonproteobacteria</taxon>
        <taxon>Campylobacterales</taxon>
        <taxon>Arcobacteraceae</taxon>
        <taxon>Halarcobacter</taxon>
    </lineage>
</organism>
<dbReference type="InterPro" id="IPR001672">
    <property type="entry name" value="G6P_Isomerase"/>
</dbReference>
<dbReference type="GO" id="GO:0004347">
    <property type="term" value="F:glucose-6-phosphate isomerase activity"/>
    <property type="evidence" value="ECO:0007669"/>
    <property type="project" value="UniProtKB-UniRule"/>
</dbReference>
<dbReference type="PANTHER" id="PTHR11469">
    <property type="entry name" value="GLUCOSE-6-PHOSPHATE ISOMERASE"/>
    <property type="match status" value="1"/>
</dbReference>
<dbReference type="EC" id="5.3.1.9" evidence="4"/>
<dbReference type="Proteomes" id="UP000290191">
    <property type="component" value="Unassembled WGS sequence"/>
</dbReference>
<dbReference type="SUPFAM" id="SSF53697">
    <property type="entry name" value="SIS domain"/>
    <property type="match status" value="1"/>
</dbReference>
<gene>
    <name evidence="4" type="primary">pgi</name>
    <name evidence="6" type="ORF">CRV06_08005</name>
</gene>
<dbReference type="RefSeq" id="WP_129082060.1">
    <property type="nucleotide sequence ID" value="NZ_CP041070.1"/>
</dbReference>
<dbReference type="GO" id="GO:0006096">
    <property type="term" value="P:glycolytic process"/>
    <property type="evidence" value="ECO:0007669"/>
    <property type="project" value="UniProtKB-UniRule"/>
</dbReference>
<evidence type="ECO:0000256" key="1">
    <source>
        <dbReference type="ARBA" id="ARBA00022432"/>
    </source>
</evidence>
<comment type="catalytic activity">
    <reaction evidence="4 5">
        <text>alpha-D-glucose 6-phosphate = beta-D-fructose 6-phosphate</text>
        <dbReference type="Rhea" id="RHEA:11816"/>
        <dbReference type="ChEBI" id="CHEBI:57634"/>
        <dbReference type="ChEBI" id="CHEBI:58225"/>
        <dbReference type="EC" id="5.3.1.9"/>
    </reaction>
</comment>
<comment type="caution">
    <text evidence="6">The sequence shown here is derived from an EMBL/GenBank/DDBJ whole genome shotgun (WGS) entry which is preliminary data.</text>
</comment>
<evidence type="ECO:0000256" key="5">
    <source>
        <dbReference type="RuleBase" id="RU000612"/>
    </source>
</evidence>
<feature type="active site" description="Proton donor" evidence="4">
    <location>
        <position position="271"/>
    </location>
</feature>
<keyword evidence="2 4" id="KW-0324">Glycolysis</keyword>
<dbReference type="GO" id="GO:0097367">
    <property type="term" value="F:carbohydrate derivative binding"/>
    <property type="evidence" value="ECO:0007669"/>
    <property type="project" value="InterPro"/>
</dbReference>
<dbReference type="InterPro" id="IPR035476">
    <property type="entry name" value="SIS_PGI_1"/>
</dbReference>
<dbReference type="GO" id="GO:0051156">
    <property type="term" value="P:glucose 6-phosphate metabolic process"/>
    <property type="evidence" value="ECO:0007669"/>
    <property type="project" value="TreeGrafter"/>
</dbReference>
<keyword evidence="3 4" id="KW-0413">Isomerase</keyword>
<keyword evidence="4" id="KW-0963">Cytoplasm</keyword>
<name>A0A4Q0XYN3_9BACT</name>
<evidence type="ECO:0000256" key="2">
    <source>
        <dbReference type="ARBA" id="ARBA00023152"/>
    </source>
</evidence>
<comment type="similarity">
    <text evidence="4 5">Belongs to the GPI family.</text>
</comment>
<evidence type="ECO:0000256" key="4">
    <source>
        <dbReference type="HAMAP-Rule" id="MF_00473"/>
    </source>
</evidence>
<dbReference type="CDD" id="cd05015">
    <property type="entry name" value="SIS_PGI_1"/>
    <property type="match status" value="1"/>
</dbReference>
<keyword evidence="7" id="KW-1185">Reference proteome</keyword>
<sequence>MLHFEHKFDAKIGKRAEEKIEEVFKAMQKERDSGKIGYYDLPQNGFDLLKEVEDYKKKNSLLKENSIRDVVVIGIGGSSLGTKAVYELLKDQVKTKKRLYFLENVDPLDITRTLKKINKNKALFIVISKSGSTIETTSIFKYIMEKYKFSFKNKEDMKKFIAITDKGSALSMLADKNGIKQFNIPLNVGGRFSVLSAVGIVPLSLVDIDIKGVLKGAKEFVDSFFEEKENNLLDKAYFYSKSAKNFPINVMFTYSSLFNYFNQWYVQLWAESLGKINKFGENVGLTPIHLIGSVDQHSFLQLIIQGPKNKTVTIIKIEDFKKPVKVPKLSLDFLEKVDYINGHKFNKLINAECEATYETIVDENIPADCISLDKITAENIGSLILYYELLTSAVGQFLEINTYDQPGVEFGKIKLVKKFTK</sequence>
<dbReference type="NCBIfam" id="NF003016">
    <property type="entry name" value="PRK03868.1"/>
    <property type="match status" value="1"/>
</dbReference>
<keyword evidence="1 4" id="KW-0312">Gluconeogenesis</keyword>
<dbReference type="GO" id="GO:0005829">
    <property type="term" value="C:cytosol"/>
    <property type="evidence" value="ECO:0007669"/>
    <property type="project" value="TreeGrafter"/>
</dbReference>
<dbReference type="Pfam" id="PF00342">
    <property type="entry name" value="PGI"/>
    <property type="match status" value="1"/>
</dbReference>
<dbReference type="HAMAP" id="MF_00473">
    <property type="entry name" value="G6P_isomerase"/>
    <property type="match status" value="1"/>
</dbReference>
<dbReference type="InterPro" id="IPR046348">
    <property type="entry name" value="SIS_dom_sf"/>
</dbReference>
<dbReference type="CDD" id="cd05016">
    <property type="entry name" value="SIS_PGI_2"/>
    <property type="match status" value="1"/>
</dbReference>
<dbReference type="PROSITE" id="PS51463">
    <property type="entry name" value="P_GLUCOSE_ISOMERASE_3"/>
    <property type="match status" value="1"/>
</dbReference>
<dbReference type="OrthoDB" id="140919at2"/>
<dbReference type="InterPro" id="IPR035482">
    <property type="entry name" value="SIS_PGI_2"/>
</dbReference>
<feature type="active site" evidence="4">
    <location>
        <position position="412"/>
    </location>
</feature>
<dbReference type="GO" id="GO:0006094">
    <property type="term" value="P:gluconeogenesis"/>
    <property type="evidence" value="ECO:0007669"/>
    <property type="project" value="UniProtKB-UniRule"/>
</dbReference>
<dbReference type="PRINTS" id="PR00662">
    <property type="entry name" value="G6PISOMERASE"/>
</dbReference>
<comment type="subcellular location">
    <subcellularLocation>
        <location evidence="4">Cytoplasm</location>
    </subcellularLocation>
</comment>
<comment type="function">
    <text evidence="4">Catalyzes the reversible isomerization of glucose-6-phosphate to fructose-6-phosphate.</text>
</comment>
<evidence type="ECO:0000313" key="6">
    <source>
        <dbReference type="EMBL" id="RXJ62767.1"/>
    </source>
</evidence>
<evidence type="ECO:0000313" key="7">
    <source>
        <dbReference type="Proteomes" id="UP000290191"/>
    </source>
</evidence>
<feature type="active site" evidence="4">
    <location>
        <position position="297"/>
    </location>
</feature>
<dbReference type="AlphaFoldDB" id="A0A4Q0XYN3"/>